<feature type="region of interest" description="Disordered" evidence="1">
    <location>
        <begin position="1"/>
        <end position="30"/>
    </location>
</feature>
<keyword evidence="4" id="KW-1185">Reference proteome</keyword>
<organism evidence="3 4">
    <name type="scientific">Haloarcula salina</name>
    <dbReference type="NCBI Taxonomy" id="1429914"/>
    <lineage>
        <taxon>Archaea</taxon>
        <taxon>Methanobacteriati</taxon>
        <taxon>Methanobacteriota</taxon>
        <taxon>Stenosarchaea group</taxon>
        <taxon>Halobacteria</taxon>
        <taxon>Halobacteriales</taxon>
        <taxon>Haloarculaceae</taxon>
        <taxon>Haloarcula</taxon>
    </lineage>
</organism>
<comment type="caution">
    <text evidence="3">The sequence shown here is derived from an EMBL/GenBank/DDBJ whole genome shotgun (WGS) entry which is preliminary data.</text>
</comment>
<reference evidence="3" key="1">
    <citation type="submission" date="2021-06" db="EMBL/GenBank/DDBJ databases">
        <title>New haloarchaea isolates fom saline soil.</title>
        <authorList>
            <person name="Duran-Viseras A."/>
            <person name="Sanchez-Porro C.S."/>
            <person name="Ventosa A."/>
        </authorList>
    </citation>
    <scope>NUCLEOTIDE SEQUENCE</scope>
    <source>
        <strain evidence="3">JCM 18369</strain>
    </source>
</reference>
<dbReference type="EMBL" id="JAHQXE010000003">
    <property type="protein sequence ID" value="MBV0902066.1"/>
    <property type="molecule type" value="Genomic_DNA"/>
</dbReference>
<keyword evidence="2" id="KW-0812">Transmembrane</keyword>
<keyword evidence="2" id="KW-0472">Membrane</keyword>
<feature type="transmembrane region" description="Helical" evidence="2">
    <location>
        <begin position="36"/>
        <end position="62"/>
    </location>
</feature>
<dbReference type="Pfam" id="PF24379">
    <property type="entry name" value="DUF7535"/>
    <property type="match status" value="1"/>
</dbReference>
<protein>
    <submittedName>
        <fullName evidence="3">Uncharacterized protein</fullName>
    </submittedName>
</protein>
<evidence type="ECO:0000256" key="2">
    <source>
        <dbReference type="SAM" id="Phobius"/>
    </source>
</evidence>
<sequence length="72" mass="7936">MADSADDDAQDRSLLPKPLRTVTPGSRPHRDEGMDVFGWGMFLGLLVLLFPLLPFLAIVWLISKITDALTPS</sequence>
<dbReference type="RefSeq" id="WP_162413746.1">
    <property type="nucleotide sequence ID" value="NZ_JAHQXE010000003.1"/>
</dbReference>
<dbReference type="Proteomes" id="UP001166304">
    <property type="component" value="Unassembled WGS sequence"/>
</dbReference>
<keyword evidence="2" id="KW-1133">Transmembrane helix</keyword>
<dbReference type="AlphaFoldDB" id="A0AA41KHR9"/>
<evidence type="ECO:0000313" key="4">
    <source>
        <dbReference type="Proteomes" id="UP001166304"/>
    </source>
</evidence>
<evidence type="ECO:0000256" key="1">
    <source>
        <dbReference type="SAM" id="MobiDB-lite"/>
    </source>
</evidence>
<evidence type="ECO:0000313" key="3">
    <source>
        <dbReference type="EMBL" id="MBV0902066.1"/>
    </source>
</evidence>
<accession>A0AA41KHR9</accession>
<dbReference type="InterPro" id="IPR055957">
    <property type="entry name" value="DUF7535"/>
</dbReference>
<proteinExistence type="predicted"/>
<name>A0AA41KHR9_9EURY</name>
<gene>
    <name evidence="3" type="ORF">KTS37_09730</name>
</gene>